<dbReference type="KEGG" id="psco:LY89DRAFT_743753"/>
<proteinExistence type="predicted"/>
<evidence type="ECO:0000313" key="1">
    <source>
        <dbReference type="EMBL" id="KUJ06626.1"/>
    </source>
</evidence>
<keyword evidence="2" id="KW-1185">Reference proteome</keyword>
<dbReference type="RefSeq" id="XP_018060981.1">
    <property type="nucleotide sequence ID" value="XM_018220978.1"/>
</dbReference>
<dbReference type="GeneID" id="28830704"/>
<gene>
    <name evidence="1" type="ORF">LY89DRAFT_743753</name>
</gene>
<evidence type="ECO:0000313" key="2">
    <source>
        <dbReference type="Proteomes" id="UP000070700"/>
    </source>
</evidence>
<dbReference type="InParanoid" id="A0A132B2K9"/>
<name>A0A132B2K9_MOLSC</name>
<accession>A0A132B2K9</accession>
<dbReference type="Proteomes" id="UP000070700">
    <property type="component" value="Unassembled WGS sequence"/>
</dbReference>
<reference evidence="1 2" key="1">
    <citation type="submission" date="2015-10" db="EMBL/GenBank/DDBJ databases">
        <title>Full genome of DAOMC 229536 Phialocephala scopiformis, a fungal endophyte of spruce producing the potent anti-insectan compound rugulosin.</title>
        <authorList>
            <consortium name="DOE Joint Genome Institute"/>
            <person name="Walker A.K."/>
            <person name="Frasz S.L."/>
            <person name="Seifert K.A."/>
            <person name="Miller J.D."/>
            <person name="Mondo S.J."/>
            <person name="Labutti K."/>
            <person name="Lipzen A."/>
            <person name="Dockter R."/>
            <person name="Kennedy M."/>
            <person name="Grigoriev I.V."/>
            <person name="Spatafora J.W."/>
        </authorList>
    </citation>
    <scope>NUCLEOTIDE SEQUENCE [LARGE SCALE GENOMIC DNA]</scope>
    <source>
        <strain evidence="1 2">CBS 120377</strain>
    </source>
</reference>
<dbReference type="AlphaFoldDB" id="A0A132B2K9"/>
<sequence length="349" mass="40241">MLKPERVQSPRMILESRLASIKDDYHQNGNQSLHPFLTDAKLESEFYRHLNITVPRDFPFRNQQAKQIEAECRLWNYLWRNSRPIEDVSTLVSTSQDVPIPLPHPFVAIHSPSFSSSPSLLPTSKVQSPTAKPRSKITWIIDNHFFASPRQSPPYSPENDFDGFEDLTAKEYSDGFHQAVMEQKNDPKWSPSLGWDSNTGQPRFSLMIDVRPYDILITAENGKYLDELNSMLSPTFKLECIHSHNNAHLRSLIWLELLDQPSGRKNHVPKRVHKAATHIMTVFKSWLKFRDHDGRLPVITEWYAQFLQLTPANRAAVTVDYKRPATPIDGLSKTEWDRLGCGDEDRVPF</sequence>
<dbReference type="EMBL" id="KQ947445">
    <property type="protein sequence ID" value="KUJ06626.1"/>
    <property type="molecule type" value="Genomic_DNA"/>
</dbReference>
<organism evidence="1 2">
    <name type="scientific">Mollisia scopiformis</name>
    <name type="common">Conifer needle endophyte fungus</name>
    <name type="synonym">Phialocephala scopiformis</name>
    <dbReference type="NCBI Taxonomy" id="149040"/>
    <lineage>
        <taxon>Eukaryota</taxon>
        <taxon>Fungi</taxon>
        <taxon>Dikarya</taxon>
        <taxon>Ascomycota</taxon>
        <taxon>Pezizomycotina</taxon>
        <taxon>Leotiomycetes</taxon>
        <taxon>Helotiales</taxon>
        <taxon>Mollisiaceae</taxon>
        <taxon>Mollisia</taxon>
    </lineage>
</organism>
<protein>
    <submittedName>
        <fullName evidence="1">Uncharacterized protein</fullName>
    </submittedName>
</protein>